<feature type="domain" description="Beta-mannosidase Ig-fold" evidence="14">
    <location>
        <begin position="763"/>
        <end position="820"/>
    </location>
</feature>
<dbReference type="SUPFAM" id="SSF49303">
    <property type="entry name" value="beta-Galactosidase/glucuronidase domain"/>
    <property type="match status" value="3"/>
</dbReference>
<organism evidence="17 18">
    <name type="scientific">Kyrpidia spormannii</name>
    <dbReference type="NCBI Taxonomy" id="2055160"/>
    <lineage>
        <taxon>Bacteria</taxon>
        <taxon>Bacillati</taxon>
        <taxon>Bacillota</taxon>
        <taxon>Bacilli</taxon>
        <taxon>Bacillales</taxon>
        <taxon>Alicyclobacillaceae</taxon>
        <taxon>Kyrpidia</taxon>
    </lineage>
</organism>
<dbReference type="Pfam" id="PF17786">
    <property type="entry name" value="Mannosidase_ig"/>
    <property type="match status" value="1"/>
</dbReference>
<keyword evidence="8" id="KW-0325">Glycoprotein</keyword>
<feature type="domain" description="Mannosidase Ig/CBM-like" evidence="15">
    <location>
        <begin position="677"/>
        <end position="760"/>
    </location>
</feature>
<dbReference type="GO" id="GO:0005975">
    <property type="term" value="P:carbohydrate metabolic process"/>
    <property type="evidence" value="ECO:0007669"/>
    <property type="project" value="InterPro"/>
</dbReference>
<dbReference type="InterPro" id="IPR054593">
    <property type="entry name" value="Beta-mannosidase-like_N2"/>
</dbReference>
<dbReference type="Pfam" id="PF17753">
    <property type="entry name" value="Ig_mannosidase"/>
    <property type="match status" value="1"/>
</dbReference>
<dbReference type="InterPro" id="IPR036156">
    <property type="entry name" value="Beta-gal/glucu_dom_sf"/>
</dbReference>
<dbReference type="FunFam" id="3.20.20.80:FF:000050">
    <property type="entry name" value="Beta-mannosidase B"/>
    <property type="match status" value="1"/>
</dbReference>
<gene>
    <name evidence="17" type="ORF">CVV65_03190</name>
</gene>
<dbReference type="EC" id="3.2.1.25" evidence="5"/>
<evidence type="ECO:0000259" key="15">
    <source>
        <dbReference type="Pfam" id="PF17786"/>
    </source>
</evidence>
<dbReference type="InterPro" id="IPR017853">
    <property type="entry name" value="GH"/>
</dbReference>
<keyword evidence="6" id="KW-0964">Secreted</keyword>
<dbReference type="SUPFAM" id="SSF49785">
    <property type="entry name" value="Galactose-binding domain-like"/>
    <property type="match status" value="1"/>
</dbReference>
<comment type="catalytic activity">
    <reaction evidence="1">
        <text>Hydrolysis of terminal, non-reducing beta-D-mannose residues in beta-D-mannosides.</text>
        <dbReference type="EC" id="3.2.1.25"/>
    </reaction>
</comment>
<feature type="domain" description="Glycoside hydrolase family 2 immunoglobulin-like beta-sandwich" evidence="13">
    <location>
        <begin position="200"/>
        <end position="307"/>
    </location>
</feature>
<evidence type="ECO:0000256" key="8">
    <source>
        <dbReference type="ARBA" id="ARBA00023180"/>
    </source>
</evidence>
<protein>
    <recommendedName>
        <fullName evidence="11">Beta-mannosidase B</fullName>
        <ecNumber evidence="5">3.2.1.25</ecNumber>
    </recommendedName>
    <alternativeName>
        <fullName evidence="12">Mannanase B</fullName>
    </alternativeName>
</protein>
<dbReference type="GO" id="GO:0004567">
    <property type="term" value="F:beta-mannosidase activity"/>
    <property type="evidence" value="ECO:0007669"/>
    <property type="project" value="UniProtKB-EC"/>
</dbReference>
<dbReference type="PANTHER" id="PTHR43730">
    <property type="entry name" value="BETA-MANNOSIDASE"/>
    <property type="match status" value="1"/>
</dbReference>
<evidence type="ECO:0000256" key="9">
    <source>
        <dbReference type="ARBA" id="ARBA00023295"/>
    </source>
</evidence>
<evidence type="ECO:0000259" key="14">
    <source>
        <dbReference type="Pfam" id="PF17753"/>
    </source>
</evidence>
<dbReference type="InterPro" id="IPR006102">
    <property type="entry name" value="Ig-like_GH2"/>
</dbReference>
<evidence type="ECO:0000256" key="10">
    <source>
        <dbReference type="ARBA" id="ARBA00038429"/>
    </source>
</evidence>
<dbReference type="OrthoDB" id="9801077at2"/>
<keyword evidence="7" id="KW-0378">Hydrolase</keyword>
<keyword evidence="18" id="KW-1185">Reference proteome</keyword>
<evidence type="ECO:0000259" key="13">
    <source>
        <dbReference type="Pfam" id="PF00703"/>
    </source>
</evidence>
<feature type="domain" description="Beta-mannosidase-like galactose-binding" evidence="16">
    <location>
        <begin position="32"/>
        <end position="189"/>
    </location>
</feature>
<evidence type="ECO:0000256" key="12">
    <source>
        <dbReference type="ARBA" id="ARBA00041614"/>
    </source>
</evidence>
<dbReference type="InterPro" id="IPR008979">
    <property type="entry name" value="Galactose-bd-like_sf"/>
</dbReference>
<name>A0A2K8NDV7_9BACL</name>
<evidence type="ECO:0000256" key="5">
    <source>
        <dbReference type="ARBA" id="ARBA00012754"/>
    </source>
</evidence>
<dbReference type="KEGG" id="kyr:CVV65_03190"/>
<evidence type="ECO:0000256" key="11">
    <source>
        <dbReference type="ARBA" id="ARBA00041069"/>
    </source>
</evidence>
<evidence type="ECO:0000256" key="6">
    <source>
        <dbReference type="ARBA" id="ARBA00022525"/>
    </source>
</evidence>
<reference evidence="18" key="1">
    <citation type="submission" date="2017-11" db="EMBL/GenBank/DDBJ databases">
        <title>Complete Genome Sequence of Kyrpidia sp. Strain EA-1, a thermophilic, hydrogen-oxidizing Bacterium, isolated from the Azores.</title>
        <authorList>
            <person name="Reiner J.E."/>
            <person name="Lapp C.J."/>
            <person name="Bunk B."/>
            <person name="Gescher J."/>
        </authorList>
    </citation>
    <scope>NUCLEOTIDE SEQUENCE [LARGE SCALE GENOMIC DNA]</scope>
    <source>
        <strain evidence="18">EA-1</strain>
    </source>
</reference>
<dbReference type="InterPro" id="IPR050887">
    <property type="entry name" value="Beta-mannosidase_GH2"/>
</dbReference>
<dbReference type="Pfam" id="PF22666">
    <property type="entry name" value="Glyco_hydro_2_N2"/>
    <property type="match status" value="1"/>
</dbReference>
<dbReference type="InterPro" id="IPR013783">
    <property type="entry name" value="Ig-like_fold"/>
</dbReference>
<proteinExistence type="inferred from homology"/>
<comment type="similarity">
    <text evidence="10">Belongs to the glycosyl hydrolase 2 family. Beta-mannosidase B subfamily.</text>
</comment>
<comment type="pathway">
    <text evidence="3">Glycan metabolism; N-glycan degradation.</text>
</comment>
<evidence type="ECO:0000313" key="18">
    <source>
        <dbReference type="Proteomes" id="UP000231932"/>
    </source>
</evidence>
<dbReference type="Gene3D" id="2.60.120.260">
    <property type="entry name" value="Galactose-binding domain-like"/>
    <property type="match status" value="1"/>
</dbReference>
<evidence type="ECO:0000256" key="2">
    <source>
        <dbReference type="ARBA" id="ARBA00004613"/>
    </source>
</evidence>
<dbReference type="InterPro" id="IPR041447">
    <property type="entry name" value="Mannosidase_ig"/>
</dbReference>
<dbReference type="SUPFAM" id="SSF51445">
    <property type="entry name" value="(Trans)glycosidases"/>
    <property type="match status" value="1"/>
</dbReference>
<dbReference type="Proteomes" id="UP000231932">
    <property type="component" value="Chromosome"/>
</dbReference>
<dbReference type="Gene3D" id="3.20.20.80">
    <property type="entry name" value="Glycosidases"/>
    <property type="match status" value="1"/>
</dbReference>
<keyword evidence="9" id="KW-0326">Glycosidase</keyword>
<dbReference type="PANTHER" id="PTHR43730:SF1">
    <property type="entry name" value="BETA-MANNOSIDASE"/>
    <property type="match status" value="1"/>
</dbReference>
<dbReference type="InterPro" id="IPR041625">
    <property type="entry name" value="Beta-mannosidase_Ig"/>
</dbReference>
<evidence type="ECO:0000313" key="17">
    <source>
        <dbReference type="EMBL" id="ATY86402.1"/>
    </source>
</evidence>
<evidence type="ECO:0000259" key="16">
    <source>
        <dbReference type="Pfam" id="PF22666"/>
    </source>
</evidence>
<dbReference type="AlphaFoldDB" id="A0A2K8NDV7"/>
<evidence type="ECO:0000256" key="1">
    <source>
        <dbReference type="ARBA" id="ARBA00000829"/>
    </source>
</evidence>
<dbReference type="GO" id="GO:0006516">
    <property type="term" value="P:glycoprotein catabolic process"/>
    <property type="evidence" value="ECO:0007669"/>
    <property type="project" value="TreeGrafter"/>
</dbReference>
<comment type="subcellular location">
    <subcellularLocation>
        <location evidence="2">Secreted</location>
    </subcellularLocation>
</comment>
<dbReference type="Pfam" id="PF00703">
    <property type="entry name" value="Glyco_hydro_2"/>
    <property type="match status" value="1"/>
</dbReference>
<dbReference type="Gene3D" id="2.60.40.10">
    <property type="entry name" value="Immunoglobulins"/>
    <property type="match status" value="2"/>
</dbReference>
<dbReference type="GO" id="GO:0005576">
    <property type="term" value="C:extracellular region"/>
    <property type="evidence" value="ECO:0007669"/>
    <property type="project" value="UniProtKB-SubCell"/>
</dbReference>
<evidence type="ECO:0000256" key="7">
    <source>
        <dbReference type="ARBA" id="ARBA00022801"/>
    </source>
</evidence>
<evidence type="ECO:0000256" key="3">
    <source>
        <dbReference type="ARBA" id="ARBA00004740"/>
    </source>
</evidence>
<dbReference type="EMBL" id="CP024955">
    <property type="protein sequence ID" value="ATY86402.1"/>
    <property type="molecule type" value="Genomic_DNA"/>
</dbReference>
<comment type="subunit">
    <text evidence="4">Homodimer.</text>
</comment>
<accession>A0A2K8NDV7</accession>
<sequence length="845" mass="96853">MREEREITEWRIEGFEPGGARDTEVAARDYIDHFWLPAEVPGDVHTTLHRAGVIPHPFYGHNDRRTRWVEERVWWYRGHFSMDEGSVRTGETLELVFEGLDTLATIYLNGRELGRHANMFVPATFDVTRELVAGDNVVAVKFDPVALAVKEKDHGLWAAFNRDRVWVRKAQSHFGWDWGPNIVPCGIWRPVVLRSHRGWRIQSVSPRTPFIGEGWAKWPVEVEILRPGDPEEKEDARVRIVLWDGERKAAEGEAPVIGEKASVDLEVLRPKLWWTRDLGEPHLYRLEVALIVRGEELDRREQGAGLRTLTLLREEDGEPRFTFVLNGRPIFAKGANWIPADQFPGAVTEERIAGLLEAAGQAGMNMIRVWGGGLYEPDIFYEICDRLGILVWQDFMFACALYPDYNKDFMENVRTEVETVVRRLRGHPCLALWCGNNENQWLWEMMVSDGRLREPFYGERIYHRLIPEVLRRLDPDRPYWPSSPYGGADHNSAEEGDRHNWQVWHGHVYPRHFGEPERVDRSVQGVSFKQYLQDTARFVSEFGIQAAANRYTLGKWLPDGGLEWGGREMAYRNKDAHPQTAVLVMAGYTGVPRTFDEYGMNSMLIQAEGLRLAVEHYRRRKFATSGALIWQLNDCWPGISWSIIDYEGLPKAAYYYARRFFHPYLLTLEVKETEWILHAVWDGLDPLSDEVTMELADFHGTRLKMAQWPIRVPAGGRVEIARLAPEEWLGGADVRRVAVALRSRTGRTPERWVYLCDQKDMDLPQASLEVEILEGGQEVRVRVDVHARMIVLEVPGKPAVFEENFFDLAAGESRVVKVTAGVSGGLHRVTARCLNGAPVVAEIAR</sequence>
<evidence type="ECO:0000256" key="4">
    <source>
        <dbReference type="ARBA" id="ARBA00011738"/>
    </source>
</evidence>